<comment type="caution">
    <text evidence="2">The sequence shown here is derived from an EMBL/GenBank/DDBJ whole genome shotgun (WGS) entry which is preliminary data.</text>
</comment>
<dbReference type="Proteomes" id="UP000241118">
    <property type="component" value="Unassembled WGS sequence"/>
</dbReference>
<reference evidence="2 3" key="1">
    <citation type="submission" date="2018-03" db="EMBL/GenBank/DDBJ databases">
        <title>Genomic Encyclopedia of Type Strains, Phase III (KMG-III): the genomes of soil and plant-associated and newly described type strains.</title>
        <authorList>
            <person name="Whitman W."/>
        </authorList>
    </citation>
    <scope>NUCLEOTIDE SEQUENCE [LARGE SCALE GENOMIC DNA]</scope>
    <source>
        <strain evidence="2 3">CGMCC 4.7097</strain>
    </source>
</reference>
<name>A0A2P8HWN0_SACCR</name>
<dbReference type="EMBL" id="PYAX01000023">
    <property type="protein sequence ID" value="PSL50646.1"/>
    <property type="molecule type" value="Genomic_DNA"/>
</dbReference>
<dbReference type="OrthoDB" id="3693864at2"/>
<keyword evidence="3" id="KW-1185">Reference proteome</keyword>
<dbReference type="AlphaFoldDB" id="A0A2P8HWN0"/>
<proteinExistence type="predicted"/>
<feature type="region of interest" description="Disordered" evidence="1">
    <location>
        <begin position="221"/>
        <end position="265"/>
    </location>
</feature>
<gene>
    <name evidence="2" type="ORF">B0I31_1231</name>
</gene>
<sequence length="265" mass="28851">MPSATVCAYLSRVADHQPFPPGARRVARPAAVSPCPSCGDLAGRGYPACRFCAELVDQYWLLDWQELLAAEQLAEGGAGERELAELVLADEVGRHPWTCTDWAMTLLACSQCGEELATGPADCVRCAMADALRWSWDHAGYPVAINAGEHALRVARAVLRAPHRHRAATVGAWRLLLPFLLVGELPTVGQVRRIRAAVLAGAYAELSRCTTHVELATYPELPWRRPDRSPRADHQPKAQRDQHPTADPLQDAPHPSTSEPAADPV</sequence>
<evidence type="ECO:0000313" key="2">
    <source>
        <dbReference type="EMBL" id="PSL50646.1"/>
    </source>
</evidence>
<evidence type="ECO:0000313" key="3">
    <source>
        <dbReference type="Proteomes" id="UP000241118"/>
    </source>
</evidence>
<evidence type="ECO:0000256" key="1">
    <source>
        <dbReference type="SAM" id="MobiDB-lite"/>
    </source>
</evidence>
<organism evidence="2 3">
    <name type="scientific">Saccharothrix carnea</name>
    <dbReference type="NCBI Taxonomy" id="1280637"/>
    <lineage>
        <taxon>Bacteria</taxon>
        <taxon>Bacillati</taxon>
        <taxon>Actinomycetota</taxon>
        <taxon>Actinomycetes</taxon>
        <taxon>Pseudonocardiales</taxon>
        <taxon>Pseudonocardiaceae</taxon>
        <taxon>Saccharothrix</taxon>
    </lineage>
</organism>
<feature type="compositionally biased region" description="Basic and acidic residues" evidence="1">
    <location>
        <begin position="222"/>
        <end position="244"/>
    </location>
</feature>
<protein>
    <submittedName>
        <fullName evidence="2">Uncharacterized protein</fullName>
    </submittedName>
</protein>
<accession>A0A2P8HWN0</accession>